<dbReference type="InterPro" id="IPR018247">
    <property type="entry name" value="EF_Hand_1_Ca_BS"/>
</dbReference>
<evidence type="ECO:0000313" key="9">
    <source>
        <dbReference type="EMBL" id="AEA45325.1"/>
    </source>
</evidence>
<keyword evidence="4" id="KW-0106">Calcium</keyword>
<reference evidence="9 10" key="1">
    <citation type="journal article" date="2011" name="Stand. Genomic Sci.">
        <title>Complete genome sequence of the gliding freshwater bacterium Fluviicola taffensis type strain (RW262).</title>
        <authorList>
            <person name="Woyke T."/>
            <person name="Chertkov O."/>
            <person name="Lapidus A."/>
            <person name="Nolan M."/>
            <person name="Lucas S."/>
            <person name="Del Rio T.G."/>
            <person name="Tice H."/>
            <person name="Cheng J.F."/>
            <person name="Tapia R."/>
            <person name="Han C."/>
            <person name="Goodwin L."/>
            <person name="Pitluck S."/>
            <person name="Liolios K."/>
            <person name="Pagani I."/>
            <person name="Ivanova N."/>
            <person name="Huntemann M."/>
            <person name="Mavromatis K."/>
            <person name="Mikhailova N."/>
            <person name="Pati A."/>
            <person name="Chen A."/>
            <person name="Palaniappan K."/>
            <person name="Land M."/>
            <person name="Hauser L."/>
            <person name="Brambilla E.M."/>
            <person name="Rohde M."/>
            <person name="Mwirichia R."/>
            <person name="Sikorski J."/>
            <person name="Tindall B.J."/>
            <person name="Goker M."/>
            <person name="Bristow J."/>
            <person name="Eisen J.A."/>
            <person name="Markowitz V."/>
            <person name="Hugenholtz P."/>
            <person name="Klenk H.P."/>
            <person name="Kyrpides N.C."/>
        </authorList>
    </citation>
    <scope>NUCLEOTIDE SEQUENCE [LARGE SCALE GENOMIC DNA]</scope>
    <source>
        <strain evidence="10">DSM 16823 / RW262 / RW262</strain>
    </source>
</reference>
<reference evidence="10" key="2">
    <citation type="submission" date="2011-02" db="EMBL/GenBank/DDBJ databases">
        <title>The complete genome of Fluviicola taffensis DSM 16823.</title>
        <authorList>
            <consortium name="US DOE Joint Genome Institute (JGI-PGF)"/>
            <person name="Lucas S."/>
            <person name="Copeland A."/>
            <person name="Lapidus A."/>
            <person name="Bruce D."/>
            <person name="Goodwin L."/>
            <person name="Pitluck S."/>
            <person name="Kyrpides N."/>
            <person name="Mavromatis K."/>
            <person name="Ivanova N."/>
            <person name="Mikhailova N."/>
            <person name="Pagani I."/>
            <person name="Chertkov O."/>
            <person name="Detter J.C."/>
            <person name="Han C."/>
            <person name="Tapia R."/>
            <person name="Land M."/>
            <person name="Hauser L."/>
            <person name="Markowitz V."/>
            <person name="Cheng J.-F."/>
            <person name="Hugenholtz P."/>
            <person name="Woyke T."/>
            <person name="Wu D."/>
            <person name="Tindall B."/>
            <person name="Pomrenke H.G."/>
            <person name="Brambilla E."/>
            <person name="Klenk H.-P."/>
            <person name="Eisen J.A."/>
        </authorList>
    </citation>
    <scope>NUCLEOTIDE SEQUENCE [LARGE SCALE GENOMIC DNA]</scope>
    <source>
        <strain evidence="10">DSM 16823 / RW262 / RW262</strain>
    </source>
</reference>
<dbReference type="Pfam" id="PF17963">
    <property type="entry name" value="Big_9"/>
    <property type="match status" value="3"/>
</dbReference>
<dbReference type="Gene3D" id="2.60.40.3440">
    <property type="match status" value="2"/>
</dbReference>
<proteinExistence type="predicted"/>
<dbReference type="NCBIfam" id="TIGR04131">
    <property type="entry name" value="Bac_Flav_CTERM"/>
    <property type="match status" value="1"/>
</dbReference>
<evidence type="ECO:0000256" key="1">
    <source>
        <dbReference type="ARBA" id="ARBA00004613"/>
    </source>
</evidence>
<dbReference type="Pfam" id="PF17803">
    <property type="entry name" value="Cadherin_4"/>
    <property type="match status" value="2"/>
</dbReference>
<sequence length="1793" mass="185829" precursor="true">MRKKILFNKTRLYSALIGAGYLTFFAADVLAQSSGCNPLQPYDQIQSGFHTTIASRPDGTFLIWGAGSTANGNGAAAARHLTPVVIEPNAGIPAQHYNYTGAPLFATLATQSSTTTQVFVMSTDGLYSWGANNVAIGTGLDNVAGFAQISMPVGIVPGDIKNMIASWGALVLLTHSGEVYVSGRNDAIHGNGGVLPGAAENYWARVTRDITGNPPLTGVVDIRVTPAGAFAITSTGQWYTWGPRCYRGDGSAVTTYNRAVAMTTPFSSLPVMIAMTADFGNNTWNDASNRATYYAINPADNKLYAMGSNGNGQLGQGNTTNSTGWVPVRNSTNTADLVNVIFVSANDNDGSPGTPNASVSVILSNGELWSWGSNNNEMIGVPGGTGNHTLPKVPNGFIQGTDHATYVEIGGHTTAIMKLCAERYCYMGHKIDGSMGDGVSATSTVATFDCANTPVGLICGSSTYDAGDVPFSYESGNPAAHYYMCGDDIYLGATQPDPDNGLSNKVAPGANNTGTNGDGADEDGLVTPLSHATVNPNFSTTLTFTNNSGTSANIYAWVDWNNDGVFSANEVFTTSAPSAASSQTTNILWNSISTSCGNKYARVRITTETLTDNPATAAIDERSFGPVIHGEVEDFLVDVDILTDLAGDCDGDGVTNGQEITDGTDPGNACNFTLASQGTPSAAWNTADCDGDGVTNEQEVTDGTDPLDPCELQVASITLSQSGSWLSGDCDGDGVTNGEEVSDGTDPNNPCDFVLASQSVMPDISWNNGDCDGDGVANSTEVTDGTNPLNACEYNTTHITLPVTGTNCPPVANGNAGTTNEDTPITINVPSNDTDDNGNLDNTSVTVVNQPSNGTVTVNPVTGEITYTPNPNFNGIDTLIYSICDTGMPVLCDTALVIITVTPVNDAPVANGDTATTSEDTPVVINVPSNDTDVDGNLNNTSVTVVTPPSNGTVTIDPVTGEVTYTPDSGFSGTDTLIYSICDTGMPVLCDTAIVVITVNAVNHPPVANEDTATTNEDTPVVIDVPSNDTDVDGNLDNTSVTVVNPPSNGTVTIDPVTGEITYTPDANFNGNDTLIYSICDTGMPVVCDTALVIITVTPVNDGPVANEDAATTNEDTPVVIDVPSNDTDVDGNLDNTSVTVVTPPSNGTVTIDPVTGEVTYTPDSGFSGNDTLIYSICDTGMPVICDTTFVIITVTPVNDAPVANEDTATTDENTPVVIDVPSNDTDSDGNLDNTSVTVVTPPSNGTVTIDPVTGEVTYTPNPGFNGNDTLIYSICDTGMPVLCDTAMIIITVTPCLSDPSKDCDGDGVTNGNELTDGTDPSDPCDFTLASQTLTPATAWNNADCDGDGVTNGTEVTDGTDPNNPCDLTLANQTVTPNTAWNNADCDGDGVTNGTEVTDGTDPNNPCDLTVANQTVTPTTAWNNGDCDGDGVTNGTEVTDGTDPNNPCDLTVANQTVTPGTIWNNADCDGDGVTNGTEVTDGTDPNNPCDFTLASQTVTPNIAWNSADCDGDGVTNGTEVTDGTDPNNPCDLTVASQTVTPGTAWNNGDCDGDGVINGTEVTDGTDPNNPCDFTSASQTVTPGTIWSNADCDGDGVTNGQEVTDGTNPDNPCDYTGTNVTLTQGGDWNTVDCDGDGVINGTEVTNGTNPNNPCDFILANQTVTPGTAWNNADCDGDGITNGEEVSAGSNPLDSCDPKSCGITVPNAFTPDGDGINEVWVIEGIEKYPENQLMIYNRWGNLVYSADKYLNTWGGTSDSKLNVGGEELPTGTYFYVLDTKDAAAGVLKGYVYIQR</sequence>
<feature type="domain" description="RapA2 cadherin-like" evidence="7">
    <location>
        <begin position="897"/>
        <end position="965"/>
    </location>
</feature>
<dbReference type="HOGENOM" id="CLU_238270_0_0_10"/>
<gene>
    <name evidence="9" type="ordered locus">Fluta_3353</name>
</gene>
<dbReference type="eggNOG" id="COG5184">
    <property type="taxonomic scope" value="Bacteria"/>
</dbReference>
<comment type="subcellular location">
    <subcellularLocation>
        <location evidence="1">Secreted</location>
    </subcellularLocation>
</comment>
<dbReference type="Gene3D" id="2.130.10.30">
    <property type="entry name" value="Regulator of chromosome condensation 1/beta-lactamase-inhibitor protein II"/>
    <property type="match status" value="2"/>
</dbReference>
<feature type="region of interest" description="Disordered" evidence="5">
    <location>
        <begin position="496"/>
        <end position="519"/>
    </location>
</feature>
<feature type="signal peptide" evidence="6">
    <location>
        <begin position="1"/>
        <end position="26"/>
    </location>
</feature>
<dbReference type="InterPro" id="IPR045474">
    <property type="entry name" value="GEVED"/>
</dbReference>
<dbReference type="InterPro" id="IPR026341">
    <property type="entry name" value="T9SS_type_B"/>
</dbReference>
<feature type="domain" description="GEVED" evidence="8">
    <location>
        <begin position="553"/>
        <end position="637"/>
    </location>
</feature>
<evidence type="ECO:0000256" key="3">
    <source>
        <dbReference type="ARBA" id="ARBA00022729"/>
    </source>
</evidence>
<evidence type="ECO:0000256" key="6">
    <source>
        <dbReference type="SAM" id="SignalP"/>
    </source>
</evidence>
<accession>F2IB01</accession>
<dbReference type="Pfam" id="PF18884">
    <property type="entry name" value="TSP3_bac"/>
    <property type="match status" value="14"/>
</dbReference>
<evidence type="ECO:0000259" key="8">
    <source>
        <dbReference type="Pfam" id="PF20009"/>
    </source>
</evidence>
<keyword evidence="3 6" id="KW-0732">Signal</keyword>
<dbReference type="InterPro" id="IPR000408">
    <property type="entry name" value="Reg_chr_condens"/>
</dbReference>
<evidence type="ECO:0000313" key="10">
    <source>
        <dbReference type="Proteomes" id="UP000007463"/>
    </source>
</evidence>
<dbReference type="RefSeq" id="WP_013688092.1">
    <property type="nucleotide sequence ID" value="NC_015321.1"/>
</dbReference>
<feature type="chain" id="PRO_5003283526" evidence="6">
    <location>
        <begin position="27"/>
        <end position="1793"/>
    </location>
</feature>
<dbReference type="InterPro" id="IPR059100">
    <property type="entry name" value="TSP3_bac"/>
</dbReference>
<dbReference type="KEGG" id="fte:Fluta_3353"/>
<dbReference type="OrthoDB" id="599464at2"/>
<evidence type="ECO:0000256" key="5">
    <source>
        <dbReference type="SAM" id="MobiDB-lite"/>
    </source>
</evidence>
<evidence type="ECO:0000259" key="7">
    <source>
        <dbReference type="Pfam" id="PF17803"/>
    </source>
</evidence>
<feature type="domain" description="RapA2 cadherin-like" evidence="7">
    <location>
        <begin position="799"/>
        <end position="867"/>
    </location>
</feature>
<dbReference type="Pfam" id="PF13585">
    <property type="entry name" value="CHU_C"/>
    <property type="match status" value="1"/>
</dbReference>
<feature type="region of interest" description="Disordered" evidence="5">
    <location>
        <begin position="1223"/>
        <end position="1255"/>
    </location>
</feature>
<dbReference type="Proteomes" id="UP000007463">
    <property type="component" value="Chromosome"/>
</dbReference>
<dbReference type="InterPro" id="IPR040853">
    <property type="entry name" value="RapA2_cadherin-like"/>
</dbReference>
<feature type="compositionally biased region" description="Polar residues" evidence="5">
    <location>
        <begin position="1223"/>
        <end position="1248"/>
    </location>
</feature>
<dbReference type="Pfam" id="PF20009">
    <property type="entry name" value="GEVED"/>
    <property type="match status" value="1"/>
</dbReference>
<keyword evidence="2" id="KW-0964">Secreted</keyword>
<keyword evidence="10" id="KW-1185">Reference proteome</keyword>
<evidence type="ECO:0000256" key="2">
    <source>
        <dbReference type="ARBA" id="ARBA00022525"/>
    </source>
</evidence>
<evidence type="ECO:0000256" key="4">
    <source>
        <dbReference type="ARBA" id="ARBA00022837"/>
    </source>
</evidence>
<dbReference type="Gene3D" id="2.60.40.2810">
    <property type="match status" value="3"/>
</dbReference>
<dbReference type="InterPro" id="IPR009091">
    <property type="entry name" value="RCC1/BLIP-II"/>
</dbReference>
<dbReference type="PROSITE" id="PS00018">
    <property type="entry name" value="EF_HAND_1"/>
    <property type="match status" value="2"/>
</dbReference>
<dbReference type="Pfam" id="PF00415">
    <property type="entry name" value="RCC1"/>
    <property type="match status" value="1"/>
</dbReference>
<name>F2IB01_FLUTR</name>
<protein>
    <submittedName>
        <fullName evidence="9">Outer membrane adhesin like protein</fullName>
    </submittedName>
</protein>
<dbReference type="NCBIfam" id="NF012211">
    <property type="entry name" value="tand_rpt_95"/>
    <property type="match status" value="5"/>
</dbReference>
<dbReference type="STRING" id="755732.Fluta_3353"/>
<dbReference type="SUPFAM" id="SSF50985">
    <property type="entry name" value="RCC1/BLIP-II"/>
    <property type="match status" value="1"/>
</dbReference>
<dbReference type="EMBL" id="CP002542">
    <property type="protein sequence ID" value="AEA45325.1"/>
    <property type="molecule type" value="Genomic_DNA"/>
</dbReference>
<organism evidence="9 10">
    <name type="scientific">Fluviicola taffensis (strain DSM 16823 / NCIMB 13979 / RW262)</name>
    <dbReference type="NCBI Taxonomy" id="755732"/>
    <lineage>
        <taxon>Bacteria</taxon>
        <taxon>Pseudomonadati</taxon>
        <taxon>Bacteroidota</taxon>
        <taxon>Flavobacteriia</taxon>
        <taxon>Flavobacteriales</taxon>
        <taxon>Crocinitomicaceae</taxon>
        <taxon>Fluviicola</taxon>
    </lineage>
</organism>
<dbReference type="CDD" id="cd11304">
    <property type="entry name" value="Cadherin_repeat"/>
    <property type="match status" value="2"/>
</dbReference>